<dbReference type="EMBL" id="UINC01020412">
    <property type="protein sequence ID" value="SVA85734.1"/>
    <property type="molecule type" value="Genomic_DNA"/>
</dbReference>
<gene>
    <name evidence="1" type="ORF">METZ01_LOCUS138588</name>
</gene>
<name>A0A381Z9C1_9ZZZZ</name>
<organism evidence="1">
    <name type="scientific">marine metagenome</name>
    <dbReference type="NCBI Taxonomy" id="408172"/>
    <lineage>
        <taxon>unclassified sequences</taxon>
        <taxon>metagenomes</taxon>
        <taxon>ecological metagenomes</taxon>
    </lineage>
</organism>
<evidence type="ECO:0000313" key="1">
    <source>
        <dbReference type="EMBL" id="SVA85734.1"/>
    </source>
</evidence>
<reference evidence="1" key="1">
    <citation type="submission" date="2018-05" db="EMBL/GenBank/DDBJ databases">
        <authorList>
            <person name="Lanie J.A."/>
            <person name="Ng W.-L."/>
            <person name="Kazmierczak K.M."/>
            <person name="Andrzejewski T.M."/>
            <person name="Davidsen T.M."/>
            <person name="Wayne K.J."/>
            <person name="Tettelin H."/>
            <person name="Glass J.I."/>
            <person name="Rusch D."/>
            <person name="Podicherti R."/>
            <person name="Tsui H.-C.T."/>
            <person name="Winkler M.E."/>
        </authorList>
    </citation>
    <scope>NUCLEOTIDE SEQUENCE</scope>
</reference>
<accession>A0A381Z9C1</accession>
<sequence>MTKPIKLETSNLFRTFETQEEAAEFINSHIPEERRLLWLGFAFGCNYAANQVNKTFNLEYKHDRTK</sequence>
<proteinExistence type="predicted"/>
<dbReference type="AlphaFoldDB" id="A0A381Z9C1"/>
<protein>
    <submittedName>
        <fullName evidence="1">Uncharacterized protein</fullName>
    </submittedName>
</protein>